<protein>
    <submittedName>
        <fullName evidence="1">Uncharacterized protein</fullName>
    </submittedName>
</protein>
<dbReference type="EMBL" id="LR796794">
    <property type="protein sequence ID" value="CAB4166079.1"/>
    <property type="molecule type" value="Genomic_DNA"/>
</dbReference>
<gene>
    <name evidence="1" type="ORF">UFOVP836_12</name>
</gene>
<proteinExistence type="predicted"/>
<name>A0A6J5P2P3_9CAUD</name>
<reference evidence="1" key="1">
    <citation type="submission" date="2020-04" db="EMBL/GenBank/DDBJ databases">
        <authorList>
            <person name="Chiriac C."/>
            <person name="Salcher M."/>
            <person name="Ghai R."/>
            <person name="Kavagutti S V."/>
        </authorList>
    </citation>
    <scope>NUCLEOTIDE SEQUENCE</scope>
</reference>
<accession>A0A6J5P2P3</accession>
<evidence type="ECO:0000313" key="1">
    <source>
        <dbReference type="EMBL" id="CAB4166079.1"/>
    </source>
</evidence>
<sequence length="208" mass="22489">MAKSVLDDIVENQAARAQAEGAKADQLTAKIYANDPNAYAIAMGRDLGLNAALSLQLIHIIGGKPALSAGARATFLAQAGYRWRPVVHTDKQCTLRFWDHAGPMTDVDGKPLDVTITMEDAERAGWVQNSRGSGKVGNYDKVPRNMLFARVISNFHRWYAPHVVGAQVYDAGEITMENVIAATESKSASKLDALEAQLTREPVAVANV</sequence>
<organism evidence="1">
    <name type="scientific">uncultured Caudovirales phage</name>
    <dbReference type="NCBI Taxonomy" id="2100421"/>
    <lineage>
        <taxon>Viruses</taxon>
        <taxon>Duplodnaviria</taxon>
        <taxon>Heunggongvirae</taxon>
        <taxon>Uroviricota</taxon>
        <taxon>Caudoviricetes</taxon>
        <taxon>Peduoviridae</taxon>
        <taxon>Maltschvirus</taxon>
        <taxon>Maltschvirus maltsch</taxon>
    </lineage>
</organism>